<dbReference type="AlphaFoldDB" id="A0A1F4WS57"/>
<keyword evidence="1" id="KW-0472">Membrane</keyword>
<proteinExistence type="predicted"/>
<name>A0A1F4WS57_UNCKA</name>
<comment type="caution">
    <text evidence="2">The sequence shown here is derived from an EMBL/GenBank/DDBJ whole genome shotgun (WGS) entry which is preliminary data.</text>
</comment>
<gene>
    <name evidence="2" type="ORF">A3J33_00315</name>
</gene>
<feature type="transmembrane region" description="Helical" evidence="1">
    <location>
        <begin position="33"/>
        <end position="58"/>
    </location>
</feature>
<evidence type="ECO:0000313" key="3">
    <source>
        <dbReference type="Proteomes" id="UP000176492"/>
    </source>
</evidence>
<evidence type="ECO:0000256" key="1">
    <source>
        <dbReference type="SAM" id="Phobius"/>
    </source>
</evidence>
<reference evidence="2 3" key="1">
    <citation type="journal article" date="2016" name="Nat. Commun.">
        <title>Thousands of microbial genomes shed light on interconnected biogeochemical processes in an aquifer system.</title>
        <authorList>
            <person name="Anantharaman K."/>
            <person name="Brown C.T."/>
            <person name="Hug L.A."/>
            <person name="Sharon I."/>
            <person name="Castelle C.J."/>
            <person name="Probst A.J."/>
            <person name="Thomas B.C."/>
            <person name="Singh A."/>
            <person name="Wilkins M.J."/>
            <person name="Karaoz U."/>
            <person name="Brodie E.L."/>
            <person name="Williams K.H."/>
            <person name="Hubbard S.S."/>
            <person name="Banfield J.F."/>
        </authorList>
    </citation>
    <scope>NUCLEOTIDE SEQUENCE [LARGE SCALE GENOMIC DNA]</scope>
</reference>
<keyword evidence="1" id="KW-1133">Transmembrane helix</keyword>
<sequence>MISGGIITLAIPAVFPYIRGFFANVPLTDPSVLFQLGLVGLEALAGIFIGSFGSWLAVNRYLKV</sequence>
<organism evidence="2 3">
    <name type="scientific">candidate division WWE3 bacterium RIFCSPLOWO2_02_FULL_53_10</name>
    <dbReference type="NCBI Taxonomy" id="1802629"/>
    <lineage>
        <taxon>Bacteria</taxon>
        <taxon>Katanobacteria</taxon>
    </lineage>
</organism>
<accession>A0A1F4WS57</accession>
<evidence type="ECO:0008006" key="4">
    <source>
        <dbReference type="Google" id="ProtNLM"/>
    </source>
</evidence>
<dbReference type="EMBL" id="MEVM01000001">
    <property type="protein sequence ID" value="OGC71733.1"/>
    <property type="molecule type" value="Genomic_DNA"/>
</dbReference>
<protein>
    <recommendedName>
        <fullName evidence="4">ABC3 transporter permease protein domain-containing protein</fullName>
    </recommendedName>
</protein>
<dbReference type="Proteomes" id="UP000176492">
    <property type="component" value="Unassembled WGS sequence"/>
</dbReference>
<keyword evidence="1" id="KW-0812">Transmembrane</keyword>
<evidence type="ECO:0000313" key="2">
    <source>
        <dbReference type="EMBL" id="OGC71733.1"/>
    </source>
</evidence>